<proteinExistence type="predicted"/>
<protein>
    <submittedName>
        <fullName evidence="1">Uncharacterized protein</fullName>
    </submittedName>
</protein>
<gene>
    <name evidence="1" type="ORF">UFOVP622_44</name>
</gene>
<sequence length="61" mass="7334">MEKYKTFINGELICKLVTKHPKTSTLIWCDWLCNEDGTPDYFQPVNIYRTAKKQYIKKVKY</sequence>
<name>A0A6J5N8M1_9CAUD</name>
<accession>A0A6J5N8M1</accession>
<dbReference type="EMBL" id="LR796594">
    <property type="protein sequence ID" value="CAB4153440.1"/>
    <property type="molecule type" value="Genomic_DNA"/>
</dbReference>
<organism evidence="1">
    <name type="scientific">uncultured Caudovirales phage</name>
    <dbReference type="NCBI Taxonomy" id="2100421"/>
    <lineage>
        <taxon>Viruses</taxon>
        <taxon>Duplodnaviria</taxon>
        <taxon>Heunggongvirae</taxon>
        <taxon>Uroviricota</taxon>
        <taxon>Caudoviricetes</taxon>
        <taxon>Peduoviridae</taxon>
        <taxon>Maltschvirus</taxon>
        <taxon>Maltschvirus maltsch</taxon>
    </lineage>
</organism>
<reference evidence="1" key="1">
    <citation type="submission" date="2020-04" db="EMBL/GenBank/DDBJ databases">
        <authorList>
            <person name="Chiriac C."/>
            <person name="Salcher M."/>
            <person name="Ghai R."/>
            <person name="Kavagutti S V."/>
        </authorList>
    </citation>
    <scope>NUCLEOTIDE SEQUENCE</scope>
</reference>
<evidence type="ECO:0000313" key="1">
    <source>
        <dbReference type="EMBL" id="CAB4153440.1"/>
    </source>
</evidence>